<name>W0F1C7_9BACT</name>
<dbReference type="KEGG" id="nso:NIASO_19765"/>
<proteinExistence type="predicted"/>
<accession>W0F1C7</accession>
<keyword evidence="2" id="KW-1185">Reference proteome</keyword>
<gene>
    <name evidence="1" type="ORF">NIASO_19765</name>
</gene>
<protein>
    <submittedName>
        <fullName evidence="1">Quinol oxidase subunit 4</fullName>
    </submittedName>
</protein>
<dbReference type="HOGENOM" id="CLU_3027671_0_0_10"/>
<dbReference type="AlphaFoldDB" id="W0F1C7"/>
<organism evidence="1 2">
    <name type="scientific">Niabella soli DSM 19437</name>
    <dbReference type="NCBI Taxonomy" id="929713"/>
    <lineage>
        <taxon>Bacteria</taxon>
        <taxon>Pseudomonadati</taxon>
        <taxon>Bacteroidota</taxon>
        <taxon>Chitinophagia</taxon>
        <taxon>Chitinophagales</taxon>
        <taxon>Chitinophagaceae</taxon>
        <taxon>Niabella</taxon>
    </lineage>
</organism>
<dbReference type="EMBL" id="CP007035">
    <property type="protein sequence ID" value="AHF16807.1"/>
    <property type="molecule type" value="Genomic_DNA"/>
</dbReference>
<dbReference type="Proteomes" id="UP000003586">
    <property type="component" value="Chromosome"/>
</dbReference>
<sequence length="55" mass="6482">MPPGQAKKIYGYKSAKYFAPGQQKKRYRYEDNRYYNQGYYQSNTLTNVLGSLLGY</sequence>
<evidence type="ECO:0000313" key="2">
    <source>
        <dbReference type="Proteomes" id="UP000003586"/>
    </source>
</evidence>
<evidence type="ECO:0000313" key="1">
    <source>
        <dbReference type="EMBL" id="AHF16807.1"/>
    </source>
</evidence>
<reference evidence="1 2" key="1">
    <citation type="submission" date="2013-12" db="EMBL/GenBank/DDBJ databases">
        <authorList>
            <consortium name="DOE Joint Genome Institute"/>
            <person name="Eisen J."/>
            <person name="Huntemann M."/>
            <person name="Han J."/>
            <person name="Chen A."/>
            <person name="Kyrpides N."/>
            <person name="Mavromatis K."/>
            <person name="Markowitz V."/>
            <person name="Palaniappan K."/>
            <person name="Ivanova N."/>
            <person name="Schaumberg A."/>
            <person name="Pati A."/>
            <person name="Liolios K."/>
            <person name="Nordberg H.P."/>
            <person name="Cantor M.N."/>
            <person name="Hua S.X."/>
            <person name="Woyke T."/>
        </authorList>
    </citation>
    <scope>NUCLEOTIDE SEQUENCE [LARGE SCALE GENOMIC DNA]</scope>
    <source>
        <strain evidence="2">DSM 19437</strain>
    </source>
</reference>